<feature type="domain" description="PAS" evidence="6">
    <location>
        <begin position="9"/>
        <end position="45"/>
    </location>
</feature>
<dbReference type="Pfam" id="PF25601">
    <property type="entry name" value="AAA_lid_14"/>
    <property type="match status" value="1"/>
</dbReference>
<keyword evidence="4" id="KW-0804">Transcription</keyword>
<dbReference type="InterPro" id="IPR002078">
    <property type="entry name" value="Sigma_54_int"/>
</dbReference>
<dbReference type="PRINTS" id="PR01590">
    <property type="entry name" value="HTHFIS"/>
</dbReference>
<dbReference type="Gene3D" id="3.40.50.300">
    <property type="entry name" value="P-loop containing nucleotide triphosphate hydrolases"/>
    <property type="match status" value="1"/>
</dbReference>
<keyword evidence="1" id="KW-0547">Nucleotide-binding</keyword>
<dbReference type="GO" id="GO:0043565">
    <property type="term" value="F:sequence-specific DNA binding"/>
    <property type="evidence" value="ECO:0007669"/>
    <property type="project" value="InterPro"/>
</dbReference>
<dbReference type="Pfam" id="PF13188">
    <property type="entry name" value="PAS_8"/>
    <property type="match status" value="1"/>
</dbReference>
<dbReference type="CDD" id="cd00130">
    <property type="entry name" value="PAS"/>
    <property type="match status" value="1"/>
</dbReference>
<dbReference type="InterPro" id="IPR009057">
    <property type="entry name" value="Homeodomain-like_sf"/>
</dbReference>
<dbReference type="RefSeq" id="WP_200760325.1">
    <property type="nucleotide sequence ID" value="NZ_AP023366.1"/>
</dbReference>
<dbReference type="Proteomes" id="UP000593802">
    <property type="component" value="Chromosome"/>
</dbReference>
<dbReference type="PROSITE" id="PS00688">
    <property type="entry name" value="SIGMA54_INTERACT_3"/>
    <property type="match status" value="1"/>
</dbReference>
<dbReference type="AlphaFoldDB" id="A0A7I8D8A8"/>
<evidence type="ECO:0000313" key="7">
    <source>
        <dbReference type="EMBL" id="BCJ86315.1"/>
    </source>
</evidence>
<evidence type="ECO:0000256" key="1">
    <source>
        <dbReference type="ARBA" id="ARBA00022741"/>
    </source>
</evidence>
<evidence type="ECO:0000259" key="5">
    <source>
        <dbReference type="PROSITE" id="PS50045"/>
    </source>
</evidence>
<dbReference type="Gene3D" id="1.10.8.60">
    <property type="match status" value="1"/>
</dbReference>
<dbReference type="GO" id="GO:0005524">
    <property type="term" value="F:ATP binding"/>
    <property type="evidence" value="ECO:0007669"/>
    <property type="project" value="UniProtKB-KW"/>
</dbReference>
<evidence type="ECO:0000256" key="4">
    <source>
        <dbReference type="ARBA" id="ARBA00023163"/>
    </source>
</evidence>
<dbReference type="Gene3D" id="1.10.10.60">
    <property type="entry name" value="Homeodomain-like"/>
    <property type="match status" value="1"/>
</dbReference>
<protein>
    <submittedName>
        <fullName evidence="7">Sigma-54-dependent Fis family transcriptional regulator</fullName>
    </submittedName>
</protein>
<dbReference type="Gene3D" id="3.30.450.20">
    <property type="entry name" value="PAS domain"/>
    <property type="match status" value="1"/>
</dbReference>
<dbReference type="InterPro" id="IPR003593">
    <property type="entry name" value="AAA+_ATPase"/>
</dbReference>
<dbReference type="KEGG" id="eff:skT53_13000"/>
<dbReference type="SUPFAM" id="SSF52540">
    <property type="entry name" value="P-loop containing nucleoside triphosphate hydrolases"/>
    <property type="match status" value="1"/>
</dbReference>
<evidence type="ECO:0000259" key="6">
    <source>
        <dbReference type="PROSITE" id="PS50112"/>
    </source>
</evidence>
<keyword evidence="8" id="KW-1185">Reference proteome</keyword>
<dbReference type="PANTHER" id="PTHR32071:SF99">
    <property type="entry name" value="TRANSCRIPTIONAL REGULATORY PROTEIN"/>
    <property type="match status" value="1"/>
</dbReference>
<dbReference type="PROSITE" id="PS00675">
    <property type="entry name" value="SIGMA54_INTERACT_1"/>
    <property type="match status" value="1"/>
</dbReference>
<proteinExistence type="predicted"/>
<dbReference type="CDD" id="cd00009">
    <property type="entry name" value="AAA"/>
    <property type="match status" value="1"/>
</dbReference>
<dbReference type="InterPro" id="IPR025662">
    <property type="entry name" value="Sigma_54_int_dom_ATP-bd_1"/>
</dbReference>
<dbReference type="InterPro" id="IPR002197">
    <property type="entry name" value="HTH_Fis"/>
</dbReference>
<dbReference type="EMBL" id="AP023366">
    <property type="protein sequence ID" value="BCJ86315.1"/>
    <property type="molecule type" value="Genomic_DNA"/>
</dbReference>
<dbReference type="Pfam" id="PF00158">
    <property type="entry name" value="Sigma54_activat"/>
    <property type="match status" value="1"/>
</dbReference>
<reference evidence="7 8" key="1">
    <citation type="submission" date="2020-08" db="EMBL/GenBank/DDBJ databases">
        <title>Complete Genome Sequence of Effusibacillus dendaii Strain skT53, Isolated from Farmland soil.</title>
        <authorList>
            <person name="Konishi T."/>
            <person name="Kawasaki H."/>
        </authorList>
    </citation>
    <scope>NUCLEOTIDE SEQUENCE [LARGE SCALE GENOMIC DNA]</scope>
    <source>
        <strain evidence="8">skT53</strain>
    </source>
</reference>
<dbReference type="PROSITE" id="PS50045">
    <property type="entry name" value="SIGMA54_INTERACT_4"/>
    <property type="match status" value="1"/>
</dbReference>
<dbReference type="NCBIfam" id="TIGR00229">
    <property type="entry name" value="sensory_box"/>
    <property type="match status" value="1"/>
</dbReference>
<keyword evidence="2" id="KW-0067">ATP-binding</keyword>
<dbReference type="InterPro" id="IPR058031">
    <property type="entry name" value="AAA_lid_NorR"/>
</dbReference>
<dbReference type="SUPFAM" id="SSF55785">
    <property type="entry name" value="PYP-like sensor domain (PAS domain)"/>
    <property type="match status" value="1"/>
</dbReference>
<feature type="domain" description="Sigma-54 factor interaction" evidence="5">
    <location>
        <begin position="147"/>
        <end position="377"/>
    </location>
</feature>
<dbReference type="InterPro" id="IPR025944">
    <property type="entry name" value="Sigma_54_int_dom_CS"/>
</dbReference>
<dbReference type="PANTHER" id="PTHR32071">
    <property type="entry name" value="TRANSCRIPTIONAL REGULATORY PROTEIN"/>
    <property type="match status" value="1"/>
</dbReference>
<dbReference type="SUPFAM" id="SSF46689">
    <property type="entry name" value="Homeodomain-like"/>
    <property type="match status" value="1"/>
</dbReference>
<evidence type="ECO:0000256" key="2">
    <source>
        <dbReference type="ARBA" id="ARBA00022840"/>
    </source>
</evidence>
<accession>A0A7I8D8A8</accession>
<evidence type="ECO:0000313" key="8">
    <source>
        <dbReference type="Proteomes" id="UP000593802"/>
    </source>
</evidence>
<dbReference type="InterPro" id="IPR035965">
    <property type="entry name" value="PAS-like_dom_sf"/>
</dbReference>
<dbReference type="SMART" id="SM00382">
    <property type="entry name" value="AAA"/>
    <property type="match status" value="1"/>
</dbReference>
<evidence type="ECO:0000256" key="3">
    <source>
        <dbReference type="ARBA" id="ARBA00023015"/>
    </source>
</evidence>
<dbReference type="InterPro" id="IPR000014">
    <property type="entry name" value="PAS"/>
</dbReference>
<dbReference type="PROSITE" id="PS50112">
    <property type="entry name" value="PAS"/>
    <property type="match status" value="1"/>
</dbReference>
<dbReference type="FunFam" id="3.40.50.300:FF:000006">
    <property type="entry name" value="DNA-binding transcriptional regulator NtrC"/>
    <property type="match status" value="1"/>
</dbReference>
<keyword evidence="3" id="KW-0805">Transcription regulation</keyword>
<dbReference type="SMART" id="SM00091">
    <property type="entry name" value="PAS"/>
    <property type="match status" value="1"/>
</dbReference>
<dbReference type="GO" id="GO:0006355">
    <property type="term" value="P:regulation of DNA-templated transcription"/>
    <property type="evidence" value="ECO:0007669"/>
    <property type="project" value="InterPro"/>
</dbReference>
<organism evidence="7 8">
    <name type="scientific">Effusibacillus dendaii</name>
    <dbReference type="NCBI Taxonomy" id="2743772"/>
    <lineage>
        <taxon>Bacteria</taxon>
        <taxon>Bacillati</taxon>
        <taxon>Bacillota</taxon>
        <taxon>Bacilli</taxon>
        <taxon>Bacillales</taxon>
        <taxon>Alicyclobacillaceae</taxon>
        <taxon>Effusibacillus</taxon>
    </lineage>
</organism>
<dbReference type="Pfam" id="PF02954">
    <property type="entry name" value="HTH_8"/>
    <property type="match status" value="1"/>
</dbReference>
<dbReference type="InterPro" id="IPR027417">
    <property type="entry name" value="P-loop_NTPase"/>
</dbReference>
<name>A0A7I8D8A8_9BACL</name>
<gene>
    <name evidence="7" type="ORF">skT53_13000</name>
</gene>
<sequence>MIDRDSPNYHQLLEAVLENAYEAIVVTDPDGKILLMNRSYCDFLGVKDVIGRNVTEVIENTRMHVVAETGKPEIAQIQRIQGQDMIANRIPIFQNGKLVAVLGTVTFQDVRQLHALAATVDHLKQELAYYKREFRLKLGAVYHFDQIVGTSPKMLEVKNFAQKVAKSDTTILITGESGTGKELFAHAIHAKSRREMGPFIRVNCAAIPDTLLESELFGYEQGAFTGALQKGKKGKFELADHGTILLDEIGDMPLPLQAKLLRVLQEKEVERVGGIRPIPVDVRVIASTNRDLQKSISEGRFREDLFYRLNVVTLTIPPLRERLEDIPELVSVLLDSLMESTGIIVREIQEDVYDVLRQYTWPGNVRELRNVLERALHVMEGNRLTAKCLMIQTSEKGLPASSRVPTLKESLEFAEREAIAKALAETGGNKLKAAKLLGISKSGFYQKLEKYGFSADK</sequence>